<keyword evidence="4" id="KW-1185">Reference proteome</keyword>
<dbReference type="PANTHER" id="PTHR21240">
    <property type="entry name" value="2-AMINO-3-CARBOXYLMUCONATE-6-SEMIALDEHYDE DECARBOXYLASE"/>
    <property type="match status" value="1"/>
</dbReference>
<protein>
    <submittedName>
        <fullName evidence="3">Amidohydrolase</fullName>
    </submittedName>
</protein>
<dbReference type="InterPro" id="IPR006680">
    <property type="entry name" value="Amidohydro-rel"/>
</dbReference>
<keyword evidence="1" id="KW-0456">Lyase</keyword>
<proteinExistence type="predicted"/>
<dbReference type="SUPFAM" id="SSF51556">
    <property type="entry name" value="Metallo-dependent hydrolases"/>
    <property type="match status" value="1"/>
</dbReference>
<evidence type="ECO:0000256" key="1">
    <source>
        <dbReference type="ARBA" id="ARBA00023239"/>
    </source>
</evidence>
<evidence type="ECO:0000259" key="2">
    <source>
        <dbReference type="Pfam" id="PF04909"/>
    </source>
</evidence>
<name>A0ABZ1YX27_9NOCA</name>
<sequence>MRHLPGSNDPAGAAPIWDPELMAEEVRRVAKKGCHAVTFSENPTKLNYPSLHDPHWDPFWQACSDENTVVNLHIGSSSSVVITSIDAPVDVMMTLQPMSIVQAAADLIWSPMLRKFPDLTFALSEGGMCWVPYFLERVDRVYKMHRAWTHQNFGDRLPSEVFLERIALCFIDDGFGVENRHKLNLDMVAWECDYPHSDSTWPLAPETLADYLDGVPDDEIDRITHANALRLYSFDMFKHLSKQDATVGALRAQAADVDLGFRSSERLKKAGTDTVTVLDLARQLPTPSA</sequence>
<evidence type="ECO:0000313" key="3">
    <source>
        <dbReference type="EMBL" id="WUV47583.1"/>
    </source>
</evidence>
<accession>A0ABZ1YX27</accession>
<gene>
    <name evidence="3" type="ORF">OG563_04915</name>
</gene>
<dbReference type="Gene3D" id="3.20.20.140">
    <property type="entry name" value="Metal-dependent hydrolases"/>
    <property type="match status" value="1"/>
</dbReference>
<organism evidence="3 4">
    <name type="scientific">Nocardia vinacea</name>
    <dbReference type="NCBI Taxonomy" id="96468"/>
    <lineage>
        <taxon>Bacteria</taxon>
        <taxon>Bacillati</taxon>
        <taxon>Actinomycetota</taxon>
        <taxon>Actinomycetes</taxon>
        <taxon>Mycobacteriales</taxon>
        <taxon>Nocardiaceae</taxon>
        <taxon>Nocardia</taxon>
    </lineage>
</organism>
<feature type="domain" description="Amidohydrolase-related" evidence="2">
    <location>
        <begin position="10"/>
        <end position="234"/>
    </location>
</feature>
<dbReference type="EMBL" id="CP109441">
    <property type="protein sequence ID" value="WUV47583.1"/>
    <property type="molecule type" value="Genomic_DNA"/>
</dbReference>
<dbReference type="Pfam" id="PF04909">
    <property type="entry name" value="Amidohydro_2"/>
    <property type="match status" value="1"/>
</dbReference>
<dbReference type="InterPro" id="IPR032465">
    <property type="entry name" value="ACMSD"/>
</dbReference>
<dbReference type="PANTHER" id="PTHR21240:SF28">
    <property type="entry name" value="ISO-OROTATE DECARBOXYLASE (EUROFUNG)"/>
    <property type="match status" value="1"/>
</dbReference>
<dbReference type="InterPro" id="IPR032466">
    <property type="entry name" value="Metal_Hydrolase"/>
</dbReference>
<evidence type="ECO:0000313" key="4">
    <source>
        <dbReference type="Proteomes" id="UP001432062"/>
    </source>
</evidence>
<reference evidence="3" key="1">
    <citation type="submission" date="2022-10" db="EMBL/GenBank/DDBJ databases">
        <title>The complete genomes of actinobacterial strains from the NBC collection.</title>
        <authorList>
            <person name="Joergensen T.S."/>
            <person name="Alvarez Arevalo M."/>
            <person name="Sterndorff E.B."/>
            <person name="Faurdal D."/>
            <person name="Vuksanovic O."/>
            <person name="Mourched A.-S."/>
            <person name="Charusanti P."/>
            <person name="Shaw S."/>
            <person name="Blin K."/>
            <person name="Weber T."/>
        </authorList>
    </citation>
    <scope>NUCLEOTIDE SEQUENCE</scope>
    <source>
        <strain evidence="3">NBC_01482</strain>
    </source>
</reference>
<dbReference type="RefSeq" id="WP_329411666.1">
    <property type="nucleotide sequence ID" value="NZ_CP109441.1"/>
</dbReference>
<dbReference type="Proteomes" id="UP001432062">
    <property type="component" value="Chromosome"/>
</dbReference>